<comment type="caution">
    <text evidence="5">The sequence shown here is derived from an EMBL/GenBank/DDBJ whole genome shotgun (WGS) entry which is preliminary data.</text>
</comment>
<dbReference type="RefSeq" id="WP_087697034.1">
    <property type="nucleotide sequence ID" value="NZ_JAIUJK010000003.1"/>
</dbReference>
<keyword evidence="2 3" id="KW-0732">Signal</keyword>
<dbReference type="InterPro" id="IPR011250">
    <property type="entry name" value="OMP/PagP_B-barrel"/>
</dbReference>
<name>A0A202BG54_CHRVL</name>
<reference evidence="5 6" key="1">
    <citation type="submission" date="2017-05" db="EMBL/GenBank/DDBJ databases">
        <title>Chromobacterium violaceum GHPS1 isolated from Hydrocarbon polluted soil in French Guiana display an awesome secondary metabolite arsenal and a battery of drug and heavy-metal-resistance and detoxification of xenobiotics proteins.</title>
        <authorList>
            <person name="Belbahri L."/>
        </authorList>
    </citation>
    <scope>NUCLEOTIDE SEQUENCE [LARGE SCALE GENOMIC DNA]</scope>
    <source>
        <strain evidence="5 6">GHPS1</strain>
    </source>
</reference>
<protein>
    <recommendedName>
        <fullName evidence="4">Outer membrane protein beta-barrel domain-containing protein</fullName>
    </recommendedName>
</protein>
<proteinExistence type="predicted"/>
<evidence type="ECO:0000259" key="4">
    <source>
        <dbReference type="Pfam" id="PF13505"/>
    </source>
</evidence>
<dbReference type="GO" id="GO:0009279">
    <property type="term" value="C:cell outer membrane"/>
    <property type="evidence" value="ECO:0007669"/>
    <property type="project" value="UniProtKB-SubCell"/>
</dbReference>
<accession>A0A202BG54</accession>
<feature type="signal peptide" evidence="3">
    <location>
        <begin position="1"/>
        <end position="19"/>
    </location>
</feature>
<evidence type="ECO:0000256" key="3">
    <source>
        <dbReference type="SAM" id="SignalP"/>
    </source>
</evidence>
<organism evidence="5 6">
    <name type="scientific">Chromobacterium violaceum</name>
    <dbReference type="NCBI Taxonomy" id="536"/>
    <lineage>
        <taxon>Bacteria</taxon>
        <taxon>Pseudomonadati</taxon>
        <taxon>Pseudomonadota</taxon>
        <taxon>Betaproteobacteria</taxon>
        <taxon>Neisseriales</taxon>
        <taxon>Chromobacteriaceae</taxon>
        <taxon>Chromobacterium</taxon>
    </lineage>
</organism>
<keyword evidence="6" id="KW-1185">Reference proteome</keyword>
<evidence type="ECO:0000313" key="6">
    <source>
        <dbReference type="Proteomes" id="UP000196342"/>
    </source>
</evidence>
<feature type="domain" description="Outer membrane protein beta-barrel" evidence="4">
    <location>
        <begin position="7"/>
        <end position="216"/>
    </location>
</feature>
<evidence type="ECO:0000313" key="5">
    <source>
        <dbReference type="EMBL" id="OVE50516.1"/>
    </source>
</evidence>
<dbReference type="Proteomes" id="UP000196342">
    <property type="component" value="Unassembled WGS sequence"/>
</dbReference>
<dbReference type="Pfam" id="PF13505">
    <property type="entry name" value="OMP_b-brl"/>
    <property type="match status" value="1"/>
</dbReference>
<comment type="subcellular location">
    <subcellularLocation>
        <location evidence="1">Cell outer membrane</location>
    </subcellularLocation>
</comment>
<gene>
    <name evidence="5" type="ORF">CBW21_00550</name>
</gene>
<feature type="chain" id="PRO_5013256198" description="Outer membrane protein beta-barrel domain-containing protein" evidence="3">
    <location>
        <begin position="20"/>
        <end position="216"/>
    </location>
</feature>
<dbReference type="EMBL" id="NHOO01000001">
    <property type="protein sequence ID" value="OVE50516.1"/>
    <property type="molecule type" value="Genomic_DNA"/>
</dbReference>
<sequence>MKKIIAASVLSLAALSAHAAEQGAYLFGNLGYNFAKPKKLDTQGVEGLSASHSAAGASWELGGGYRFNDHFALEASYADFGKAKTSVAARTDDINGNVGVSLEATALRLAAVGILPVTSELDLFGKVTLNQMYFNASANASASIPALGFETAGSGSEKQNRLRPGIGLGAAYKINKQLSLRGEYEYVSLPNWTLPNGASVMQNGMHIVKAGISYRF</sequence>
<dbReference type="InterPro" id="IPR027385">
    <property type="entry name" value="Beta-barrel_OMP"/>
</dbReference>
<dbReference type="Gene3D" id="2.40.160.20">
    <property type="match status" value="1"/>
</dbReference>
<evidence type="ECO:0000256" key="1">
    <source>
        <dbReference type="ARBA" id="ARBA00004442"/>
    </source>
</evidence>
<evidence type="ECO:0000256" key="2">
    <source>
        <dbReference type="ARBA" id="ARBA00022729"/>
    </source>
</evidence>
<dbReference type="SUPFAM" id="SSF56925">
    <property type="entry name" value="OMPA-like"/>
    <property type="match status" value="1"/>
</dbReference>
<dbReference type="AlphaFoldDB" id="A0A202BG54"/>